<dbReference type="Gene3D" id="2.60.40.10">
    <property type="entry name" value="Immunoglobulins"/>
    <property type="match status" value="1"/>
</dbReference>
<feature type="domain" description="MSP" evidence="1">
    <location>
        <begin position="1"/>
        <end position="60"/>
    </location>
</feature>
<organism evidence="2 3">
    <name type="scientific">Heterorhabditis bacteriophora</name>
    <name type="common">Entomopathogenic nematode worm</name>
    <dbReference type="NCBI Taxonomy" id="37862"/>
    <lineage>
        <taxon>Eukaryota</taxon>
        <taxon>Metazoa</taxon>
        <taxon>Ecdysozoa</taxon>
        <taxon>Nematoda</taxon>
        <taxon>Chromadorea</taxon>
        <taxon>Rhabditida</taxon>
        <taxon>Rhabditina</taxon>
        <taxon>Rhabditomorpha</taxon>
        <taxon>Strongyloidea</taxon>
        <taxon>Heterorhabditidae</taxon>
        <taxon>Heterorhabditis</taxon>
    </lineage>
</organism>
<dbReference type="InterPro" id="IPR013783">
    <property type="entry name" value="Ig-like_fold"/>
</dbReference>
<reference evidence="3" key="1">
    <citation type="submission" date="2016-11" db="UniProtKB">
        <authorList>
            <consortium name="WormBaseParasite"/>
        </authorList>
    </citation>
    <scope>IDENTIFICATION</scope>
</reference>
<proteinExistence type="predicted"/>
<name>A0A1I7W8Y8_HETBA</name>
<dbReference type="InterPro" id="IPR000535">
    <property type="entry name" value="MSP_dom"/>
</dbReference>
<keyword evidence="2" id="KW-1185">Reference proteome</keyword>
<dbReference type="WBParaSite" id="Hba_01120">
    <property type="protein sequence ID" value="Hba_01120"/>
    <property type="gene ID" value="Hba_01120"/>
</dbReference>
<protein>
    <submittedName>
        <fullName evidence="3">MSP domain-containing protein</fullName>
    </submittedName>
</protein>
<dbReference type="Pfam" id="PF00635">
    <property type="entry name" value="Motile_Sperm"/>
    <property type="match status" value="1"/>
</dbReference>
<evidence type="ECO:0000259" key="1">
    <source>
        <dbReference type="PROSITE" id="PS50202"/>
    </source>
</evidence>
<accession>A0A1I7W8Y8</accession>
<evidence type="ECO:0000313" key="2">
    <source>
        <dbReference type="Proteomes" id="UP000095283"/>
    </source>
</evidence>
<dbReference type="InterPro" id="IPR008962">
    <property type="entry name" value="PapD-like_sf"/>
</dbReference>
<sequence>MLQVTFIPSQNKQIADLLINNDAETSIMYKMKSTRPGLYKMRPVFGVVDAKDKAYFLFCF</sequence>
<dbReference type="PROSITE" id="PS50202">
    <property type="entry name" value="MSP"/>
    <property type="match status" value="1"/>
</dbReference>
<dbReference type="Proteomes" id="UP000095283">
    <property type="component" value="Unplaced"/>
</dbReference>
<evidence type="ECO:0000313" key="3">
    <source>
        <dbReference type="WBParaSite" id="Hba_01120"/>
    </source>
</evidence>
<dbReference type="SUPFAM" id="SSF49354">
    <property type="entry name" value="PapD-like"/>
    <property type="match status" value="1"/>
</dbReference>
<dbReference type="AlphaFoldDB" id="A0A1I7W8Y8"/>